<keyword evidence="4" id="KW-1185">Reference proteome</keyword>
<feature type="coiled-coil region" evidence="1">
    <location>
        <begin position="294"/>
        <end position="346"/>
    </location>
</feature>
<protein>
    <submittedName>
        <fullName evidence="3">Uncharacterized protein</fullName>
    </submittedName>
</protein>
<evidence type="ECO:0000256" key="1">
    <source>
        <dbReference type="SAM" id="Coils"/>
    </source>
</evidence>
<proteinExistence type="predicted"/>
<gene>
    <name evidence="3" type="ORF">B9Z19DRAFT_1061596</name>
</gene>
<comment type="caution">
    <text evidence="3">The sequence shown here is derived from an EMBL/GenBank/DDBJ whole genome shotgun (WGS) entry which is preliminary data.</text>
</comment>
<name>A0A2T7A4P4_TUBBO</name>
<organism evidence="3 4">
    <name type="scientific">Tuber borchii</name>
    <name type="common">White truffle</name>
    <dbReference type="NCBI Taxonomy" id="42251"/>
    <lineage>
        <taxon>Eukaryota</taxon>
        <taxon>Fungi</taxon>
        <taxon>Dikarya</taxon>
        <taxon>Ascomycota</taxon>
        <taxon>Pezizomycotina</taxon>
        <taxon>Pezizomycetes</taxon>
        <taxon>Pezizales</taxon>
        <taxon>Tuberaceae</taxon>
        <taxon>Tuber</taxon>
    </lineage>
</organism>
<reference evidence="3 4" key="1">
    <citation type="submission" date="2017-04" db="EMBL/GenBank/DDBJ databases">
        <title>Draft genome sequence of Tuber borchii Vittad., a whitish edible truffle.</title>
        <authorList>
            <consortium name="DOE Joint Genome Institute"/>
            <person name="Murat C."/>
            <person name="Kuo A."/>
            <person name="Barry K.W."/>
            <person name="Clum A."/>
            <person name="Dockter R.B."/>
            <person name="Fauchery L."/>
            <person name="Iotti M."/>
            <person name="Kohler A."/>
            <person name="Labutti K."/>
            <person name="Lindquist E.A."/>
            <person name="Lipzen A."/>
            <person name="Ohm R.A."/>
            <person name="Wang M."/>
            <person name="Grigoriev I.V."/>
            <person name="Zambonelli A."/>
            <person name="Martin F.M."/>
        </authorList>
    </citation>
    <scope>NUCLEOTIDE SEQUENCE [LARGE SCALE GENOMIC DNA]</scope>
    <source>
        <strain evidence="3 4">Tbo3840</strain>
    </source>
</reference>
<evidence type="ECO:0000313" key="3">
    <source>
        <dbReference type="EMBL" id="PUU82709.1"/>
    </source>
</evidence>
<evidence type="ECO:0000256" key="2">
    <source>
        <dbReference type="SAM" id="MobiDB-lite"/>
    </source>
</evidence>
<dbReference type="OrthoDB" id="5324651at2759"/>
<keyword evidence="1" id="KW-0175">Coiled coil</keyword>
<dbReference type="Proteomes" id="UP000244722">
    <property type="component" value="Unassembled WGS sequence"/>
</dbReference>
<evidence type="ECO:0000313" key="4">
    <source>
        <dbReference type="Proteomes" id="UP000244722"/>
    </source>
</evidence>
<feature type="region of interest" description="Disordered" evidence="2">
    <location>
        <begin position="83"/>
        <end position="135"/>
    </location>
</feature>
<dbReference type="EMBL" id="NESQ01000023">
    <property type="protein sequence ID" value="PUU82709.1"/>
    <property type="molecule type" value="Genomic_DNA"/>
</dbReference>
<sequence length="359" mass="39764">MPPTALQLEAWIIKRSYEVGFGENGTFVGKKVLLQKLLRDRFKYGFATFPEDEIRLALAKLCGQGLAMRLNDEGAARARDLRETCDPEDKNVAASSSTPGTTPSPTPAPHNGRNVPPAPVPVPAAPKSDSPDFFDAINEPVEVRPLEPNPSESTKNQLPNLPYCAQHNITTSLQSMLEGACFKFAKRHVPELLTRKRWTCAHSAELSMWTKELSKTFEQKPSSINLEKIGGIAGLPQLLKTLDELRHSAVHRIPVQADKLILFIRASLQAAEILVDEEKQTAIKAILCAVHTALDKQKAEKQKIEDALSDQLKNIELQREKLDRQAKEAKEQAEELVDLLDDELGAIISRELPVGIISH</sequence>
<accession>A0A2T7A4P4</accession>
<dbReference type="STRING" id="42251.A0A2T7A4P4"/>
<dbReference type="AlphaFoldDB" id="A0A2T7A4P4"/>